<feature type="transmembrane region" description="Helical" evidence="1">
    <location>
        <begin position="17"/>
        <end position="37"/>
    </location>
</feature>
<proteinExistence type="predicted"/>
<gene>
    <name evidence="2" type="ORF">METZ01_LOCUS39929</name>
</gene>
<keyword evidence="1" id="KW-0812">Transmembrane</keyword>
<accession>A0A381R5N9</accession>
<dbReference type="AlphaFoldDB" id="A0A381R5N9"/>
<evidence type="ECO:0000256" key="1">
    <source>
        <dbReference type="SAM" id="Phobius"/>
    </source>
</evidence>
<keyword evidence="1" id="KW-0472">Membrane</keyword>
<reference evidence="2" key="1">
    <citation type="submission" date="2018-05" db="EMBL/GenBank/DDBJ databases">
        <authorList>
            <person name="Lanie J.A."/>
            <person name="Ng W.-L."/>
            <person name="Kazmierczak K.M."/>
            <person name="Andrzejewski T.M."/>
            <person name="Davidsen T.M."/>
            <person name="Wayne K.J."/>
            <person name="Tettelin H."/>
            <person name="Glass J.I."/>
            <person name="Rusch D."/>
            <person name="Podicherti R."/>
            <person name="Tsui H.-C.T."/>
            <person name="Winkler M.E."/>
        </authorList>
    </citation>
    <scope>NUCLEOTIDE SEQUENCE</scope>
</reference>
<keyword evidence="1" id="KW-1133">Transmembrane helix</keyword>
<dbReference type="EMBL" id="UINC01001707">
    <property type="protein sequence ID" value="SUZ87075.1"/>
    <property type="molecule type" value="Genomic_DNA"/>
</dbReference>
<name>A0A381R5N9_9ZZZZ</name>
<sequence length="42" mass="4494">MQDHFCQQPAKGQRRRVAMFSVGAGCGVVGATGLGPIRHLKK</sequence>
<organism evidence="2">
    <name type="scientific">marine metagenome</name>
    <dbReference type="NCBI Taxonomy" id="408172"/>
    <lineage>
        <taxon>unclassified sequences</taxon>
        <taxon>metagenomes</taxon>
        <taxon>ecological metagenomes</taxon>
    </lineage>
</organism>
<evidence type="ECO:0000313" key="2">
    <source>
        <dbReference type="EMBL" id="SUZ87075.1"/>
    </source>
</evidence>
<protein>
    <submittedName>
        <fullName evidence="2">Uncharacterized protein</fullName>
    </submittedName>
</protein>